<reference evidence="1 2" key="1">
    <citation type="submission" date="2018-04" db="EMBL/GenBank/DDBJ databases">
        <title>Genomic Encyclopedia of Archaeal and Bacterial Type Strains, Phase II (KMG-II): from individual species to whole genera.</title>
        <authorList>
            <person name="Goeker M."/>
        </authorList>
    </citation>
    <scope>NUCLEOTIDE SEQUENCE [LARGE SCALE GENOMIC DNA]</scope>
    <source>
        <strain evidence="1 2">DSM 100162</strain>
    </source>
</reference>
<evidence type="ECO:0000313" key="2">
    <source>
        <dbReference type="Proteomes" id="UP000244225"/>
    </source>
</evidence>
<keyword evidence="2" id="KW-1185">Reference proteome</keyword>
<gene>
    <name evidence="1" type="ORF">C8N40_11169</name>
</gene>
<name>A0A2T5YD22_9BACT</name>
<sequence>MKQPTITPEKLQDFIDSEGVTFAQTDTADTLNRGKTLDVCLNGTLVVCHGCRVVYRGTDAIEAVAAYNNLL</sequence>
<dbReference type="Proteomes" id="UP000244225">
    <property type="component" value="Unassembled WGS sequence"/>
</dbReference>
<dbReference type="RefSeq" id="WP_108213334.1">
    <property type="nucleotide sequence ID" value="NZ_QBKI01000011.1"/>
</dbReference>
<protein>
    <submittedName>
        <fullName evidence="1">Uncharacterized protein</fullName>
    </submittedName>
</protein>
<organism evidence="1 2">
    <name type="scientific">Pontibacter mucosus</name>
    <dbReference type="NCBI Taxonomy" id="1649266"/>
    <lineage>
        <taxon>Bacteria</taxon>
        <taxon>Pseudomonadati</taxon>
        <taxon>Bacteroidota</taxon>
        <taxon>Cytophagia</taxon>
        <taxon>Cytophagales</taxon>
        <taxon>Hymenobacteraceae</taxon>
        <taxon>Pontibacter</taxon>
    </lineage>
</organism>
<evidence type="ECO:0000313" key="1">
    <source>
        <dbReference type="EMBL" id="PTX14404.1"/>
    </source>
</evidence>
<dbReference type="AlphaFoldDB" id="A0A2T5YD22"/>
<proteinExistence type="predicted"/>
<comment type="caution">
    <text evidence="1">The sequence shown here is derived from an EMBL/GenBank/DDBJ whole genome shotgun (WGS) entry which is preliminary data.</text>
</comment>
<dbReference type="EMBL" id="QBKI01000011">
    <property type="protein sequence ID" value="PTX14404.1"/>
    <property type="molecule type" value="Genomic_DNA"/>
</dbReference>
<accession>A0A2T5YD22</accession>